<dbReference type="Pfam" id="PF00385">
    <property type="entry name" value="Chromo"/>
    <property type="match status" value="1"/>
</dbReference>
<organism evidence="2 3">
    <name type="scientific">Ceratopteris richardii</name>
    <name type="common">Triangle waterfern</name>
    <dbReference type="NCBI Taxonomy" id="49495"/>
    <lineage>
        <taxon>Eukaryota</taxon>
        <taxon>Viridiplantae</taxon>
        <taxon>Streptophyta</taxon>
        <taxon>Embryophyta</taxon>
        <taxon>Tracheophyta</taxon>
        <taxon>Polypodiopsida</taxon>
        <taxon>Polypodiidae</taxon>
        <taxon>Polypodiales</taxon>
        <taxon>Pteridineae</taxon>
        <taxon>Pteridaceae</taxon>
        <taxon>Parkerioideae</taxon>
        <taxon>Ceratopteris</taxon>
    </lineage>
</organism>
<evidence type="ECO:0000259" key="1">
    <source>
        <dbReference type="PROSITE" id="PS50013"/>
    </source>
</evidence>
<dbReference type="PANTHER" id="PTHR46148:SF52">
    <property type="entry name" value="OS04G0603800 PROTEIN"/>
    <property type="match status" value="1"/>
</dbReference>
<dbReference type="AlphaFoldDB" id="A0A8T2STF1"/>
<dbReference type="InterPro" id="IPR056924">
    <property type="entry name" value="SH3_Tf2-1"/>
</dbReference>
<dbReference type="InterPro" id="IPR000953">
    <property type="entry name" value="Chromo/chromo_shadow_dom"/>
</dbReference>
<dbReference type="Proteomes" id="UP000825935">
    <property type="component" value="Chromosome 18"/>
</dbReference>
<dbReference type="PANTHER" id="PTHR46148">
    <property type="entry name" value="CHROMO DOMAIN-CONTAINING PROTEIN"/>
    <property type="match status" value="1"/>
</dbReference>
<dbReference type="Gene3D" id="2.40.50.40">
    <property type="match status" value="1"/>
</dbReference>
<dbReference type="EMBL" id="CM035423">
    <property type="protein sequence ID" value="KAH7366447.1"/>
    <property type="molecule type" value="Genomic_DNA"/>
</dbReference>
<evidence type="ECO:0000313" key="2">
    <source>
        <dbReference type="EMBL" id="KAH7366447.1"/>
    </source>
</evidence>
<reference evidence="2" key="1">
    <citation type="submission" date="2021-08" db="EMBL/GenBank/DDBJ databases">
        <title>WGS assembly of Ceratopteris richardii.</title>
        <authorList>
            <person name="Marchant D.B."/>
            <person name="Chen G."/>
            <person name="Jenkins J."/>
            <person name="Shu S."/>
            <person name="Leebens-Mack J."/>
            <person name="Grimwood J."/>
            <person name="Schmutz J."/>
            <person name="Soltis P."/>
            <person name="Soltis D."/>
            <person name="Chen Z.-H."/>
        </authorList>
    </citation>
    <scope>NUCLEOTIDE SEQUENCE</scope>
    <source>
        <strain evidence="2">Whitten #5841</strain>
        <tissue evidence="2">Leaf</tissue>
    </source>
</reference>
<proteinExistence type="predicted"/>
<name>A0A8T2STF1_CERRI</name>
<dbReference type="InterPro" id="IPR023780">
    <property type="entry name" value="Chromo_domain"/>
</dbReference>
<dbReference type="PROSITE" id="PS50013">
    <property type="entry name" value="CHROMO_2"/>
    <property type="match status" value="1"/>
</dbReference>
<sequence length="164" mass="19518">MQDMQKMLWIMRESIKTEWDRAVIYADQHRRPRDLQCTKLSCRCSGPFPITRKVTGVSYELELPQGITIYLVFHVSLLNKRRGKDDTVMPLKEIPTLKDSVPYVPLQQEVVLDQREKKSHRTSYPEYLIKWKHRPELPSTWESLRSLKNRFPEFITEEIAKDSK</sequence>
<feature type="domain" description="Chromo" evidence="1">
    <location>
        <begin position="106"/>
        <end position="164"/>
    </location>
</feature>
<dbReference type="SUPFAM" id="SSF54160">
    <property type="entry name" value="Chromo domain-like"/>
    <property type="match status" value="1"/>
</dbReference>
<dbReference type="Pfam" id="PF24626">
    <property type="entry name" value="SH3_Tf2-1"/>
    <property type="match status" value="1"/>
</dbReference>
<keyword evidence="3" id="KW-1185">Reference proteome</keyword>
<gene>
    <name evidence="2" type="ORF">KP509_18G078700</name>
</gene>
<dbReference type="OrthoDB" id="1939135at2759"/>
<accession>A0A8T2STF1</accession>
<dbReference type="InterPro" id="IPR016197">
    <property type="entry name" value="Chromo-like_dom_sf"/>
</dbReference>
<comment type="caution">
    <text evidence="2">The sequence shown here is derived from an EMBL/GenBank/DDBJ whole genome shotgun (WGS) entry which is preliminary data.</text>
</comment>
<evidence type="ECO:0000313" key="3">
    <source>
        <dbReference type="Proteomes" id="UP000825935"/>
    </source>
</evidence>
<protein>
    <recommendedName>
        <fullName evidence="1">Chromo domain-containing protein</fullName>
    </recommendedName>
</protein>